<evidence type="ECO:0000313" key="5">
    <source>
        <dbReference type="Proteomes" id="UP000053424"/>
    </source>
</evidence>
<dbReference type="OrthoDB" id="415532at2759"/>
<dbReference type="PANTHER" id="PTHR33119">
    <property type="entry name" value="IFI3P"/>
    <property type="match status" value="1"/>
</dbReference>
<accession>A0A0C2XNA9</accession>
<dbReference type="InterPro" id="IPR049192">
    <property type="entry name" value="DUF4246_C"/>
</dbReference>
<evidence type="ECO:0000313" key="4">
    <source>
        <dbReference type="EMBL" id="KIM39133.1"/>
    </source>
</evidence>
<name>A0A0C2XNA9_HEBCY</name>
<dbReference type="HOGENOM" id="CLU_012066_2_0_1"/>
<sequence length="597" mass="68617">MCNSLPAVQPSTTLLIGVGRPLNYVPRMCAPDYIGEPFPNVLEGFEEGGFRFTVTTIREFNMLHFMDMVTDKQDWHIKLQNPEIVKKWKKELLDSGLNMTPNTVQWCFDELRYKASLFPEAPLPPPPIVVFNGNVVKSDTAVSLQLKQAIQDAVRKFESGIPDGLKDWHPGSDERVWDLVHPSLFPLVYGRSRVLVNGETTTLDDFIERCGQGEIADEPTFDDSQYRYSRVVPMDNAYSKNFQWLPCEVDISTENSRIMTYINNLHPQKEKILYDLISKLIDASIPLWDLTLAPMAHNFYFHPRIHTVEPEYEEDSDTDSEAPQKAEDEDEDDFMARRSEWVEEHGRLILPDVQFPFEPLIQPKKLSLRERYGKHGLQIIVKLANIELTPEKPEYRGGVWHVEGQMNERIVATSIYYHSCENITTSTLSFSQQCHSALSLDDEELLIWFYDVYGCDGSGSATQEVGSVETREGRLLTFPNILQHCVSSFKLADPTKPGHRKIIALFLVDPNVKIISTAHVPCQRRDWWWEAVHSEKPQSILDHLPTELNELILDDVEFPISMQEAKEVRAHLMEERKVYVASQTDAFTRTEFSLCEH</sequence>
<dbReference type="Pfam" id="PF21666">
    <property type="entry name" value="DUF4246_N"/>
    <property type="match status" value="1"/>
</dbReference>
<gene>
    <name evidence="4" type="ORF">M413DRAFT_447472</name>
</gene>
<dbReference type="EMBL" id="KN831787">
    <property type="protein sequence ID" value="KIM39133.1"/>
    <property type="molecule type" value="Genomic_DNA"/>
</dbReference>
<feature type="domain" description="DUF4246" evidence="3">
    <location>
        <begin position="17"/>
        <end position="91"/>
    </location>
</feature>
<evidence type="ECO:0000259" key="2">
    <source>
        <dbReference type="Pfam" id="PF14033"/>
    </source>
</evidence>
<proteinExistence type="predicted"/>
<evidence type="ECO:0000259" key="3">
    <source>
        <dbReference type="Pfam" id="PF21666"/>
    </source>
</evidence>
<dbReference type="PANTHER" id="PTHR33119:SF1">
    <property type="entry name" value="FE2OG DIOXYGENASE DOMAIN-CONTAINING PROTEIN"/>
    <property type="match status" value="1"/>
</dbReference>
<feature type="domain" description="DUF4246" evidence="2">
    <location>
        <begin position="102"/>
        <end position="530"/>
    </location>
</feature>
<keyword evidence="5" id="KW-1185">Reference proteome</keyword>
<dbReference type="InterPro" id="IPR025340">
    <property type="entry name" value="DUF4246"/>
</dbReference>
<dbReference type="AlphaFoldDB" id="A0A0C2XNA9"/>
<reference evidence="5" key="2">
    <citation type="submission" date="2015-01" db="EMBL/GenBank/DDBJ databases">
        <title>Evolutionary Origins and Diversification of the Mycorrhizal Mutualists.</title>
        <authorList>
            <consortium name="DOE Joint Genome Institute"/>
            <consortium name="Mycorrhizal Genomics Consortium"/>
            <person name="Kohler A."/>
            <person name="Kuo A."/>
            <person name="Nagy L.G."/>
            <person name="Floudas D."/>
            <person name="Copeland A."/>
            <person name="Barry K.W."/>
            <person name="Cichocki N."/>
            <person name="Veneault-Fourrey C."/>
            <person name="LaButti K."/>
            <person name="Lindquist E.A."/>
            <person name="Lipzen A."/>
            <person name="Lundell T."/>
            <person name="Morin E."/>
            <person name="Murat C."/>
            <person name="Riley R."/>
            <person name="Ohm R."/>
            <person name="Sun H."/>
            <person name="Tunlid A."/>
            <person name="Henrissat B."/>
            <person name="Grigoriev I.V."/>
            <person name="Hibbett D.S."/>
            <person name="Martin F."/>
        </authorList>
    </citation>
    <scope>NUCLEOTIDE SEQUENCE [LARGE SCALE GENOMIC DNA]</scope>
    <source>
        <strain evidence="5">h7</strain>
    </source>
</reference>
<dbReference type="Proteomes" id="UP000053424">
    <property type="component" value="Unassembled WGS sequence"/>
</dbReference>
<evidence type="ECO:0000256" key="1">
    <source>
        <dbReference type="SAM" id="MobiDB-lite"/>
    </source>
</evidence>
<dbReference type="Pfam" id="PF14033">
    <property type="entry name" value="DUF4246"/>
    <property type="match status" value="1"/>
</dbReference>
<dbReference type="STRING" id="686832.A0A0C2XNA9"/>
<protein>
    <submittedName>
        <fullName evidence="4">Uncharacterized protein</fullName>
    </submittedName>
</protein>
<reference evidence="4 5" key="1">
    <citation type="submission" date="2014-04" db="EMBL/GenBank/DDBJ databases">
        <authorList>
            <consortium name="DOE Joint Genome Institute"/>
            <person name="Kuo A."/>
            <person name="Gay G."/>
            <person name="Dore J."/>
            <person name="Kohler A."/>
            <person name="Nagy L.G."/>
            <person name="Floudas D."/>
            <person name="Copeland A."/>
            <person name="Barry K.W."/>
            <person name="Cichocki N."/>
            <person name="Veneault-Fourrey C."/>
            <person name="LaButti K."/>
            <person name="Lindquist E.A."/>
            <person name="Lipzen A."/>
            <person name="Lundell T."/>
            <person name="Morin E."/>
            <person name="Murat C."/>
            <person name="Sun H."/>
            <person name="Tunlid A."/>
            <person name="Henrissat B."/>
            <person name="Grigoriev I.V."/>
            <person name="Hibbett D.S."/>
            <person name="Martin F."/>
            <person name="Nordberg H.P."/>
            <person name="Cantor M.N."/>
            <person name="Hua S.X."/>
        </authorList>
    </citation>
    <scope>NUCLEOTIDE SEQUENCE [LARGE SCALE GENOMIC DNA]</scope>
    <source>
        <strain evidence="5">h7</strain>
    </source>
</reference>
<feature type="compositionally biased region" description="Acidic residues" evidence="1">
    <location>
        <begin position="310"/>
        <end position="320"/>
    </location>
</feature>
<feature type="region of interest" description="Disordered" evidence="1">
    <location>
        <begin position="310"/>
        <end position="333"/>
    </location>
</feature>
<dbReference type="InterPro" id="IPR049207">
    <property type="entry name" value="DUF4246_N"/>
</dbReference>
<organism evidence="4 5">
    <name type="scientific">Hebeloma cylindrosporum</name>
    <dbReference type="NCBI Taxonomy" id="76867"/>
    <lineage>
        <taxon>Eukaryota</taxon>
        <taxon>Fungi</taxon>
        <taxon>Dikarya</taxon>
        <taxon>Basidiomycota</taxon>
        <taxon>Agaricomycotina</taxon>
        <taxon>Agaricomycetes</taxon>
        <taxon>Agaricomycetidae</taxon>
        <taxon>Agaricales</taxon>
        <taxon>Agaricineae</taxon>
        <taxon>Hymenogastraceae</taxon>
        <taxon>Hebeloma</taxon>
    </lineage>
</organism>